<evidence type="ECO:0000256" key="7">
    <source>
        <dbReference type="ARBA" id="ARBA00022989"/>
    </source>
</evidence>
<reference evidence="12 13" key="1">
    <citation type="submission" date="2020-04" db="EMBL/GenBank/DDBJ databases">
        <title>Plant Genome Project.</title>
        <authorList>
            <person name="Zhang R.-G."/>
        </authorList>
    </citation>
    <scope>NUCLEOTIDE SEQUENCE [LARGE SCALE GENOMIC DNA]</scope>
    <source>
        <strain evidence="12">YNK0</strain>
        <tissue evidence="12">Leaf</tissue>
    </source>
</reference>
<dbReference type="PANTHER" id="PTHR24223">
    <property type="entry name" value="ATP-BINDING CASSETTE SUB-FAMILY C"/>
    <property type="match status" value="1"/>
</dbReference>
<evidence type="ECO:0000259" key="10">
    <source>
        <dbReference type="PROSITE" id="PS50893"/>
    </source>
</evidence>
<dbReference type="InterPro" id="IPR044726">
    <property type="entry name" value="ABCC_6TM_D2"/>
</dbReference>
<feature type="domain" description="ABC transmembrane type-1" evidence="11">
    <location>
        <begin position="927"/>
        <end position="1227"/>
    </location>
</feature>
<dbReference type="CDD" id="cd18580">
    <property type="entry name" value="ABC_6TM_ABCC_D2"/>
    <property type="match status" value="1"/>
</dbReference>
<dbReference type="CDD" id="cd03250">
    <property type="entry name" value="ABCC_MRP_domain1"/>
    <property type="match status" value="1"/>
</dbReference>
<dbReference type="InterPro" id="IPR050173">
    <property type="entry name" value="ABC_transporter_C-like"/>
</dbReference>
<dbReference type="Pfam" id="PF00664">
    <property type="entry name" value="ABC_membrane"/>
    <property type="match status" value="2"/>
</dbReference>
<comment type="similarity">
    <text evidence="2">Belongs to the ABC transporter superfamily. ABCC family. Conjugate transporter (TC 3.A.1.208) subfamily.</text>
</comment>
<dbReference type="PANTHER" id="PTHR24223:SF369">
    <property type="entry name" value="ABC TRANSPORTER C FAMILY MEMBER 10"/>
    <property type="match status" value="1"/>
</dbReference>
<dbReference type="Proteomes" id="UP000655225">
    <property type="component" value="Unassembled WGS sequence"/>
</dbReference>
<dbReference type="InterPro" id="IPR017871">
    <property type="entry name" value="ABC_transporter-like_CS"/>
</dbReference>
<dbReference type="InterPro" id="IPR003593">
    <property type="entry name" value="AAA+_ATPase"/>
</dbReference>
<protein>
    <recommendedName>
        <fullName evidence="14">ABC transporter C family member 10</fullName>
    </recommendedName>
</protein>
<evidence type="ECO:0000256" key="5">
    <source>
        <dbReference type="ARBA" id="ARBA00022741"/>
    </source>
</evidence>
<feature type="transmembrane region" description="Helical" evidence="9">
    <location>
        <begin position="434"/>
        <end position="461"/>
    </location>
</feature>
<evidence type="ECO:0000256" key="8">
    <source>
        <dbReference type="ARBA" id="ARBA00023136"/>
    </source>
</evidence>
<feature type="transmembrane region" description="Helical" evidence="9">
    <location>
        <begin position="36"/>
        <end position="57"/>
    </location>
</feature>
<evidence type="ECO:0000259" key="11">
    <source>
        <dbReference type="PROSITE" id="PS50929"/>
    </source>
</evidence>
<dbReference type="PROSITE" id="PS50929">
    <property type="entry name" value="ABC_TM1F"/>
    <property type="match status" value="2"/>
</dbReference>
<dbReference type="EMBL" id="JABCRI010000021">
    <property type="protein sequence ID" value="KAF8380112.1"/>
    <property type="molecule type" value="Genomic_DNA"/>
</dbReference>
<comment type="subcellular location">
    <subcellularLocation>
        <location evidence="1">Membrane</location>
        <topology evidence="1">Multi-pass membrane protein</topology>
    </subcellularLocation>
</comment>
<evidence type="ECO:0008006" key="14">
    <source>
        <dbReference type="Google" id="ProtNLM"/>
    </source>
</evidence>
<dbReference type="FunFam" id="3.40.50.300:FF:000923">
    <property type="entry name" value="ABC transporter C family member 10"/>
    <property type="match status" value="1"/>
</dbReference>
<feature type="transmembrane region" description="Helical" evidence="9">
    <location>
        <begin position="344"/>
        <end position="362"/>
    </location>
</feature>
<keyword evidence="3" id="KW-0813">Transport</keyword>
<feature type="domain" description="ABC transporter" evidence="10">
    <location>
        <begin position="1264"/>
        <end position="1498"/>
    </location>
</feature>
<feature type="transmembrane region" description="Helical" evidence="9">
    <location>
        <begin position="308"/>
        <end position="332"/>
    </location>
</feature>
<organism evidence="12 13">
    <name type="scientific">Tetracentron sinense</name>
    <name type="common">Spur-leaf</name>
    <dbReference type="NCBI Taxonomy" id="13715"/>
    <lineage>
        <taxon>Eukaryota</taxon>
        <taxon>Viridiplantae</taxon>
        <taxon>Streptophyta</taxon>
        <taxon>Embryophyta</taxon>
        <taxon>Tracheophyta</taxon>
        <taxon>Spermatophyta</taxon>
        <taxon>Magnoliopsida</taxon>
        <taxon>Trochodendrales</taxon>
        <taxon>Trochodendraceae</taxon>
        <taxon>Tetracentron</taxon>
    </lineage>
</organism>
<dbReference type="FunFam" id="3.40.50.300:FF:000169">
    <property type="entry name" value="ABC transporter C family member 3"/>
    <property type="match status" value="1"/>
</dbReference>
<feature type="transmembrane region" description="Helical" evidence="9">
    <location>
        <begin position="69"/>
        <end position="93"/>
    </location>
</feature>
<proteinExistence type="inferred from homology"/>
<dbReference type="SMART" id="SM00382">
    <property type="entry name" value="AAA"/>
    <property type="match status" value="2"/>
</dbReference>
<evidence type="ECO:0000256" key="4">
    <source>
        <dbReference type="ARBA" id="ARBA00022692"/>
    </source>
</evidence>
<evidence type="ECO:0000256" key="3">
    <source>
        <dbReference type="ARBA" id="ARBA00022448"/>
    </source>
</evidence>
<dbReference type="InterPro" id="IPR036640">
    <property type="entry name" value="ABC1_TM_sf"/>
</dbReference>
<feature type="domain" description="ABC transmembrane type-1" evidence="11">
    <location>
        <begin position="309"/>
        <end position="589"/>
    </location>
</feature>
<name>A0A835D1D6_TETSI</name>
<accession>A0A835D1D6</accession>
<dbReference type="SUPFAM" id="SSF90123">
    <property type="entry name" value="ABC transporter transmembrane region"/>
    <property type="match status" value="2"/>
</dbReference>
<evidence type="ECO:0000256" key="6">
    <source>
        <dbReference type="ARBA" id="ARBA00022840"/>
    </source>
</evidence>
<evidence type="ECO:0000256" key="2">
    <source>
        <dbReference type="ARBA" id="ARBA00009726"/>
    </source>
</evidence>
<dbReference type="Pfam" id="PF00005">
    <property type="entry name" value="ABC_tran"/>
    <property type="match status" value="2"/>
</dbReference>
<dbReference type="Gene3D" id="1.20.1560.10">
    <property type="entry name" value="ABC transporter type 1, transmembrane domain"/>
    <property type="match status" value="2"/>
</dbReference>
<dbReference type="PROSITE" id="PS00211">
    <property type="entry name" value="ABC_TRANSPORTER_1"/>
    <property type="match status" value="1"/>
</dbReference>
<keyword evidence="4 9" id="KW-0812">Transmembrane</keyword>
<dbReference type="CDD" id="cd18579">
    <property type="entry name" value="ABC_6TM_ABCC_D1"/>
    <property type="match status" value="1"/>
</dbReference>
<sequence length="1510" mass="168835">MKDLWAVFCGESECSSSVGEPCGSGFVFVINPFSCINHTVVISFDILLLVMFLFRFFHKPSSRTVQNSVHFQGFSLLQIFSAIFNGCLGLAYLGLGVWILEDKVRKIQTVLPLHWWLMVLVHGFTWLLLSLTVSLRGRQVPKAFLRLWSITTFLFTGILCFLSLLVAIESKEVSAKIVLDVLTLPGSILLLLCTSKVHKSEEGGQTLDGDALYMPLNDSRKIDLDGSVTSFAGAGFFSRMTFWWLNPLMKEGTKKTLQNDDIPHLREVDRAETCYLLFMEQLNKEKRNKPSSQPSILWTIISCHWKEILISGFFALLKILTLSAGPLILNAFIEVAEGNEHFKYEGYVLAISLFFAKCIETLSQRQWYFRSRIIGLQVRSLLSAAIYKKQLKLSNASRIIHSAGEIMNYVTVDAYRVGEFPFWFHQTWTTSLQLCLSLLIIFNALGLATFAALIVIILTVLCNGPLAKLQHKFQTKLMVAQDERLKASSEALVNMKVLKLYAWENHFKDVIEGSRKEEYKWLSAVQLERAHNGFLFWSAPVLVSVATFGTCYFIGVPLYASNVFTFVATLRLVQDPVRSIPDVIGVVIQAKVSLARILAFLEAPELQSGEVRRKCSSEELKNSILFNSANLSWEENHSKPTLRNLNLEVRPGEKVAICGEVGSGKSTLLAAILGEVPNIQGNIQVYGRIAYVSQTAWIQTGSIQENILFGSAMDRQRYQEALEKCSLVKDLEMLPFGDLTEIGERGVNLSGGQKQRIQLARALYQDADIYLLDDPFSAVDAHTATSLFNEYVMGALAGKTVLLVTHQVDFLPAFDSVLLMSDGAILHAAPYHQLLASSQEFQGLVKAHKETASSEKLVEVTSPLTLKTCVREIKKIHTEKQLKGSVGYQLIKQEEREIGDTGFKPYIQYVNQNKGFLYFSLASVSHLMFVAGQILQNSWMAANVQNPHVSQLRLIVVYLSIGCTSTVFLLVRYLSVVILGLQSSKSIFSQLLNSLFRAPMSFYDSTPLGRILSRVSADLSIVDLDVPFSLIFTIGSTTNVYTNLGVLAAVTWPVLFVSIPMVYLTIRLQRYYFASTKELMRLNGTTKSLVANHLAESIAGAMTIRAFEEEDRFFAKNLDLVDTNACPFFHNFAANEWLIQRLEIFCAIILSSSALIMVLLPPRTFGSGECMLSSPSTVNIVIHNSHTLSMFLYLQVDPGFIGMALSYGLSLNISLIFSIQNQCALENYIISVERLNQYMHIPSEAPEVIEGNRPPPSWPAVGEVEILDLKIRYRPDTPLVLRGISCTFEGGHKIGIVGRTGSGKTTLIGALFRLVEPEGGKIFIDGIDISTIGLHDLRSRFGIIPQDPTLFNGTVRYNLDPLLQHTDQEIWEVLGKCQLQEAIQEKEEGLYSLVADGGSNWSMGQRQLFCLGRALLRRSRILVLDEATASIDNATDLILQKTIRTEFVDCTVITVAHRIPTVMDCPMVLAISDGKIVEYDEPMKLMKRDDSLFGQLVREYWSHIQSADSR</sequence>
<keyword evidence="13" id="KW-1185">Reference proteome</keyword>
<dbReference type="CDD" id="cd03244">
    <property type="entry name" value="ABCC_MRP_domain2"/>
    <property type="match status" value="1"/>
</dbReference>
<evidence type="ECO:0000256" key="1">
    <source>
        <dbReference type="ARBA" id="ARBA00004141"/>
    </source>
</evidence>
<dbReference type="PROSITE" id="PS50893">
    <property type="entry name" value="ABC_TRANSPORTER_2"/>
    <property type="match status" value="2"/>
</dbReference>
<dbReference type="InterPro" id="IPR003439">
    <property type="entry name" value="ABC_transporter-like_ATP-bd"/>
</dbReference>
<keyword evidence="7 9" id="KW-1133">Transmembrane helix</keyword>
<dbReference type="GO" id="GO:0005524">
    <property type="term" value="F:ATP binding"/>
    <property type="evidence" value="ECO:0007669"/>
    <property type="project" value="UniProtKB-KW"/>
</dbReference>
<dbReference type="Pfam" id="PF24358">
    <property type="entry name" value="ABCC10_N"/>
    <property type="match status" value="1"/>
</dbReference>
<evidence type="ECO:0000256" key="9">
    <source>
        <dbReference type="SAM" id="Phobius"/>
    </source>
</evidence>
<feature type="transmembrane region" description="Helical" evidence="9">
    <location>
        <begin position="113"/>
        <end position="135"/>
    </location>
</feature>
<dbReference type="InterPro" id="IPR011527">
    <property type="entry name" value="ABC1_TM_dom"/>
</dbReference>
<feature type="transmembrane region" description="Helical" evidence="9">
    <location>
        <begin position="1044"/>
        <end position="1066"/>
    </location>
</feature>
<dbReference type="Gene3D" id="3.40.50.300">
    <property type="entry name" value="P-loop containing nucleotide triphosphate hydrolases"/>
    <property type="match status" value="2"/>
</dbReference>
<keyword evidence="5" id="KW-0547">Nucleotide-binding</keyword>
<dbReference type="FunFam" id="1.20.1560.10:FF:000003">
    <property type="entry name" value="ABC transporter C family member 10"/>
    <property type="match status" value="1"/>
</dbReference>
<dbReference type="OMA" id="FWNIIVI"/>
<feature type="transmembrane region" description="Helical" evidence="9">
    <location>
        <begin position="147"/>
        <end position="168"/>
    </location>
</feature>
<keyword evidence="8 9" id="KW-0472">Membrane</keyword>
<dbReference type="InterPro" id="IPR044746">
    <property type="entry name" value="ABCC_6TM_D1"/>
</dbReference>
<dbReference type="GO" id="GO:0016887">
    <property type="term" value="F:ATP hydrolysis activity"/>
    <property type="evidence" value="ECO:0007669"/>
    <property type="project" value="InterPro"/>
</dbReference>
<feature type="transmembrane region" description="Helical" evidence="9">
    <location>
        <begin position="916"/>
        <end position="935"/>
    </location>
</feature>
<dbReference type="OrthoDB" id="6500128at2759"/>
<dbReference type="GO" id="GO:0016020">
    <property type="term" value="C:membrane"/>
    <property type="evidence" value="ECO:0007669"/>
    <property type="project" value="UniProtKB-SubCell"/>
</dbReference>
<feature type="domain" description="ABC transporter" evidence="10">
    <location>
        <begin position="626"/>
        <end position="847"/>
    </location>
</feature>
<dbReference type="GO" id="GO:0140359">
    <property type="term" value="F:ABC-type transporter activity"/>
    <property type="evidence" value="ECO:0007669"/>
    <property type="project" value="InterPro"/>
</dbReference>
<dbReference type="SUPFAM" id="SSF52540">
    <property type="entry name" value="P-loop containing nucleoside triphosphate hydrolases"/>
    <property type="match status" value="2"/>
</dbReference>
<dbReference type="InterPro" id="IPR027417">
    <property type="entry name" value="P-loop_NTPase"/>
</dbReference>
<dbReference type="InterPro" id="IPR056228">
    <property type="entry name" value="ABCC10-like_N"/>
</dbReference>
<keyword evidence="6" id="KW-0067">ATP-binding</keyword>
<gene>
    <name evidence="12" type="ORF">HHK36_027583</name>
</gene>
<comment type="caution">
    <text evidence="12">The sequence shown here is derived from an EMBL/GenBank/DDBJ whole genome shotgun (WGS) entry which is preliminary data.</text>
</comment>
<evidence type="ECO:0000313" key="12">
    <source>
        <dbReference type="EMBL" id="KAF8380112.1"/>
    </source>
</evidence>
<feature type="transmembrane region" description="Helical" evidence="9">
    <location>
        <begin position="955"/>
        <end position="981"/>
    </location>
</feature>
<feature type="transmembrane region" description="Helical" evidence="9">
    <location>
        <begin position="534"/>
        <end position="555"/>
    </location>
</feature>
<evidence type="ECO:0000313" key="13">
    <source>
        <dbReference type="Proteomes" id="UP000655225"/>
    </source>
</evidence>